<dbReference type="Proteomes" id="UP000790377">
    <property type="component" value="Unassembled WGS sequence"/>
</dbReference>
<gene>
    <name evidence="1" type="ORF">BJ138DRAFT_1057343</name>
</gene>
<dbReference type="EMBL" id="MU267616">
    <property type="protein sequence ID" value="KAH7914285.1"/>
    <property type="molecule type" value="Genomic_DNA"/>
</dbReference>
<reference evidence="1" key="1">
    <citation type="journal article" date="2021" name="New Phytol.">
        <title>Evolutionary innovations through gain and loss of genes in the ectomycorrhizal Boletales.</title>
        <authorList>
            <person name="Wu G."/>
            <person name="Miyauchi S."/>
            <person name="Morin E."/>
            <person name="Kuo A."/>
            <person name="Drula E."/>
            <person name="Varga T."/>
            <person name="Kohler A."/>
            <person name="Feng B."/>
            <person name="Cao Y."/>
            <person name="Lipzen A."/>
            <person name="Daum C."/>
            <person name="Hundley H."/>
            <person name="Pangilinan J."/>
            <person name="Johnson J."/>
            <person name="Barry K."/>
            <person name="LaButti K."/>
            <person name="Ng V."/>
            <person name="Ahrendt S."/>
            <person name="Min B."/>
            <person name="Choi I.G."/>
            <person name="Park H."/>
            <person name="Plett J.M."/>
            <person name="Magnuson J."/>
            <person name="Spatafora J.W."/>
            <person name="Nagy L.G."/>
            <person name="Henrissat B."/>
            <person name="Grigoriev I.V."/>
            <person name="Yang Z.L."/>
            <person name="Xu J."/>
            <person name="Martin F.M."/>
        </authorList>
    </citation>
    <scope>NUCLEOTIDE SEQUENCE</scope>
    <source>
        <strain evidence="1">ATCC 28755</strain>
    </source>
</reference>
<comment type="caution">
    <text evidence="1">The sequence shown here is derived from an EMBL/GenBank/DDBJ whole genome shotgun (WGS) entry which is preliminary data.</text>
</comment>
<name>A0ACB8AM78_9AGAM</name>
<protein>
    <submittedName>
        <fullName evidence="1">Uncharacterized protein</fullName>
    </submittedName>
</protein>
<sequence>MGRAAKVCKRVKKAALLTPNQNTSKTTMHQPKQSSSANDAISAAQAAKKRTDLKEKAKSRATVRRGQHKDAGRVLGGADYVTLLMGSRKKAAAEGLKLPQEPDS</sequence>
<evidence type="ECO:0000313" key="1">
    <source>
        <dbReference type="EMBL" id="KAH7914285.1"/>
    </source>
</evidence>
<evidence type="ECO:0000313" key="2">
    <source>
        <dbReference type="Proteomes" id="UP000790377"/>
    </source>
</evidence>
<organism evidence="1 2">
    <name type="scientific">Hygrophoropsis aurantiaca</name>
    <dbReference type="NCBI Taxonomy" id="72124"/>
    <lineage>
        <taxon>Eukaryota</taxon>
        <taxon>Fungi</taxon>
        <taxon>Dikarya</taxon>
        <taxon>Basidiomycota</taxon>
        <taxon>Agaricomycotina</taxon>
        <taxon>Agaricomycetes</taxon>
        <taxon>Agaricomycetidae</taxon>
        <taxon>Boletales</taxon>
        <taxon>Coniophorineae</taxon>
        <taxon>Hygrophoropsidaceae</taxon>
        <taxon>Hygrophoropsis</taxon>
    </lineage>
</organism>
<accession>A0ACB8AM78</accession>
<keyword evidence="2" id="KW-1185">Reference proteome</keyword>
<proteinExistence type="predicted"/>